<keyword evidence="3 6" id="KW-0812">Transmembrane</keyword>
<dbReference type="PANTHER" id="PTHR23427:SF2">
    <property type="entry name" value="SURFEIT LOCUS PROTEIN 1"/>
    <property type="match status" value="1"/>
</dbReference>
<dbReference type="PANTHER" id="PTHR23427">
    <property type="entry name" value="SURFEIT LOCUS PROTEIN"/>
    <property type="match status" value="1"/>
</dbReference>
<dbReference type="OrthoDB" id="9789940at2"/>
<organism evidence="7 8">
    <name type="scientific">Shewanella maritima</name>
    <dbReference type="NCBI Taxonomy" id="2520507"/>
    <lineage>
        <taxon>Bacteria</taxon>
        <taxon>Pseudomonadati</taxon>
        <taxon>Pseudomonadota</taxon>
        <taxon>Gammaproteobacteria</taxon>
        <taxon>Alteromonadales</taxon>
        <taxon>Shewanellaceae</taxon>
        <taxon>Shewanella</taxon>
    </lineage>
</organism>
<dbReference type="Pfam" id="PF02104">
    <property type="entry name" value="SURF1"/>
    <property type="match status" value="1"/>
</dbReference>
<evidence type="ECO:0000313" key="8">
    <source>
        <dbReference type="Proteomes" id="UP000291106"/>
    </source>
</evidence>
<keyword evidence="6" id="KW-1003">Cell membrane</keyword>
<comment type="subcellular location">
    <subcellularLocation>
        <location evidence="6">Cell membrane</location>
        <topology evidence="6">Multi-pass membrane protein</topology>
    </subcellularLocation>
    <subcellularLocation>
        <location evidence="1">Membrane</location>
    </subcellularLocation>
</comment>
<keyword evidence="5 6" id="KW-0472">Membrane</keyword>
<dbReference type="AlphaFoldDB" id="A0A411PIS8"/>
<feature type="transmembrane region" description="Helical" evidence="6">
    <location>
        <begin position="245"/>
        <end position="264"/>
    </location>
</feature>
<proteinExistence type="inferred from homology"/>
<evidence type="ECO:0000256" key="1">
    <source>
        <dbReference type="ARBA" id="ARBA00004370"/>
    </source>
</evidence>
<evidence type="ECO:0000256" key="6">
    <source>
        <dbReference type="RuleBase" id="RU363076"/>
    </source>
</evidence>
<dbReference type="PROSITE" id="PS50895">
    <property type="entry name" value="SURF1"/>
    <property type="match status" value="1"/>
</dbReference>
<comment type="similarity">
    <text evidence="2 6">Belongs to the SURF1 family.</text>
</comment>
<dbReference type="Proteomes" id="UP000291106">
    <property type="component" value="Chromosome"/>
</dbReference>
<sequence>MNMSSSTNTNLTMNGVVTGSPWKRYGWSIVAFILITVAVFSALVKLGLWQLDRAKQKQTWQQTLSERQQQRQLSYSEILGQLAKQQTDEFSLLSGYQLALSATPVSEQILLLDNQVYQGQVGYLAFQLLTVAPSQPRLLLELGFVAGSKDRRILPSVQPLPLEQVELTGRVYQKQINPMSQQLQAEMGNPLRFQNLNIAELSELLQTPIANLVLQPNSLANQQLPQPWQPIPLGVQKHQGYALQWFTMAAVFLSLMLWLAVRFIRKQQTGFLK</sequence>
<dbReference type="EMBL" id="CP036200">
    <property type="protein sequence ID" value="QBF83408.1"/>
    <property type="molecule type" value="Genomic_DNA"/>
</dbReference>
<evidence type="ECO:0000313" key="7">
    <source>
        <dbReference type="EMBL" id="QBF83408.1"/>
    </source>
</evidence>
<protein>
    <recommendedName>
        <fullName evidence="6">SURF1-like protein</fullName>
    </recommendedName>
</protein>
<evidence type="ECO:0000256" key="5">
    <source>
        <dbReference type="ARBA" id="ARBA00023136"/>
    </source>
</evidence>
<name>A0A411PIS8_9GAMM</name>
<dbReference type="CDD" id="cd06662">
    <property type="entry name" value="SURF1"/>
    <property type="match status" value="1"/>
</dbReference>
<dbReference type="KEGG" id="smai:EXU30_12410"/>
<dbReference type="InterPro" id="IPR045214">
    <property type="entry name" value="Surf1/Surf4"/>
</dbReference>
<dbReference type="GO" id="GO:0005886">
    <property type="term" value="C:plasma membrane"/>
    <property type="evidence" value="ECO:0007669"/>
    <property type="project" value="UniProtKB-SubCell"/>
</dbReference>
<evidence type="ECO:0000256" key="2">
    <source>
        <dbReference type="ARBA" id="ARBA00007165"/>
    </source>
</evidence>
<evidence type="ECO:0000256" key="3">
    <source>
        <dbReference type="ARBA" id="ARBA00022692"/>
    </source>
</evidence>
<gene>
    <name evidence="7" type="ORF">EXU30_12410</name>
</gene>
<reference evidence="7 8" key="1">
    <citation type="submission" date="2019-02" db="EMBL/GenBank/DDBJ databases">
        <title>Shewanella sp. D4-2 isolated from Dokdo Island.</title>
        <authorList>
            <person name="Baek K."/>
        </authorList>
    </citation>
    <scope>NUCLEOTIDE SEQUENCE [LARGE SCALE GENOMIC DNA]</scope>
    <source>
        <strain evidence="7 8">D4-2</strain>
    </source>
</reference>
<feature type="transmembrane region" description="Helical" evidence="6">
    <location>
        <begin position="25"/>
        <end position="48"/>
    </location>
</feature>
<keyword evidence="4 6" id="KW-1133">Transmembrane helix</keyword>
<keyword evidence="8" id="KW-1185">Reference proteome</keyword>
<accession>A0A411PIS8</accession>
<evidence type="ECO:0000256" key="4">
    <source>
        <dbReference type="ARBA" id="ARBA00022989"/>
    </source>
</evidence>
<dbReference type="InterPro" id="IPR002994">
    <property type="entry name" value="Surf1/Shy1"/>
</dbReference>